<feature type="transmembrane region" description="Helical" evidence="2">
    <location>
        <begin position="6"/>
        <end position="24"/>
    </location>
</feature>
<protein>
    <submittedName>
        <fullName evidence="4">Linker for activation of T-cells family member 2 isoform X2</fullName>
    </submittedName>
</protein>
<dbReference type="PANTHER" id="PTHR15646:SF5">
    <property type="entry name" value="LINKER FOR ACTIVATION OF T-CELLS FAMILY MEMBER 2"/>
    <property type="match status" value="1"/>
</dbReference>
<dbReference type="RefSeq" id="XP_072834549.1">
    <property type="nucleotide sequence ID" value="XM_072978448.1"/>
</dbReference>
<accession>A0ABM5EN22</accession>
<dbReference type="Pfam" id="PF15703">
    <property type="entry name" value="LAT2"/>
    <property type="match status" value="1"/>
</dbReference>
<evidence type="ECO:0000313" key="3">
    <source>
        <dbReference type="Proteomes" id="UP001652642"/>
    </source>
</evidence>
<dbReference type="PANTHER" id="PTHR15646">
    <property type="entry name" value="LINKER FOR ACTIVATION OF T-CELLS FAMILY MEMBER 2"/>
    <property type="match status" value="1"/>
</dbReference>
<evidence type="ECO:0000256" key="1">
    <source>
        <dbReference type="SAM" id="MobiDB-lite"/>
    </source>
</evidence>
<reference evidence="4" key="1">
    <citation type="submission" date="2025-08" db="UniProtKB">
        <authorList>
            <consortium name="RefSeq"/>
        </authorList>
    </citation>
    <scope>IDENTIFICATION</scope>
</reference>
<name>A0ABM5EN22_9SAUR</name>
<dbReference type="Proteomes" id="UP001652642">
    <property type="component" value="Chromosome 7"/>
</dbReference>
<proteinExistence type="predicted"/>
<keyword evidence="2" id="KW-0472">Membrane</keyword>
<sequence>MSQAELIWGAFSLMFLGALVTMCMKCQGKKQDENSFGRQTEQHVAADSTVGRERNSTCAQTHTLSLRYEDDLRLEMPHSYSISRQEYLKAPYGKLGPSQSTKQPSLPRQFESRVESRYQNLEKGMPTEFDTAYIQPISTDHYCSTQDFLRPSTGSDEDSPSYQNVSGPSGSNRWDSTNVEVYENSTIIQLWKHSQSQGLPNLWRRGFCEGCHPFNSEERHSTGHLAGKQVI</sequence>
<evidence type="ECO:0000256" key="2">
    <source>
        <dbReference type="SAM" id="Phobius"/>
    </source>
</evidence>
<evidence type="ECO:0000313" key="4">
    <source>
        <dbReference type="RefSeq" id="XP_072834549.1"/>
    </source>
</evidence>
<feature type="region of interest" description="Disordered" evidence="1">
    <location>
        <begin position="145"/>
        <end position="176"/>
    </location>
</feature>
<keyword evidence="3" id="KW-1185">Reference proteome</keyword>
<gene>
    <name evidence="4" type="primary">LAT2</name>
</gene>
<feature type="compositionally biased region" description="Polar residues" evidence="1">
    <location>
        <begin position="160"/>
        <end position="176"/>
    </location>
</feature>
<keyword evidence="2" id="KW-0812">Transmembrane</keyword>
<keyword evidence="2" id="KW-1133">Transmembrane helix</keyword>
<dbReference type="GeneID" id="110089232"/>
<organism evidence="3 4">
    <name type="scientific">Pogona vitticeps</name>
    <name type="common">central bearded dragon</name>
    <dbReference type="NCBI Taxonomy" id="103695"/>
    <lineage>
        <taxon>Eukaryota</taxon>
        <taxon>Metazoa</taxon>
        <taxon>Chordata</taxon>
        <taxon>Craniata</taxon>
        <taxon>Vertebrata</taxon>
        <taxon>Euteleostomi</taxon>
        <taxon>Lepidosauria</taxon>
        <taxon>Squamata</taxon>
        <taxon>Bifurcata</taxon>
        <taxon>Unidentata</taxon>
        <taxon>Episquamata</taxon>
        <taxon>Toxicofera</taxon>
        <taxon>Iguania</taxon>
        <taxon>Acrodonta</taxon>
        <taxon>Agamidae</taxon>
        <taxon>Amphibolurinae</taxon>
        <taxon>Pogona</taxon>
    </lineage>
</organism>
<dbReference type="InterPro" id="IPR031428">
    <property type="entry name" value="LAT2"/>
</dbReference>